<evidence type="ECO:0000313" key="6">
    <source>
        <dbReference type="EMBL" id="MPM27150.1"/>
    </source>
</evidence>
<dbReference type="SMART" id="SM00704">
    <property type="entry name" value="ZnF_CDGSH"/>
    <property type="match status" value="2"/>
</dbReference>
<feature type="domain" description="Iron-binding zinc finger CDGSH type" evidence="5">
    <location>
        <begin position="45"/>
        <end position="78"/>
    </location>
</feature>
<dbReference type="PANTHER" id="PTHR46491">
    <property type="entry name" value="CDGSH IRON SULFUR DOMAIN PROTEIN HOMOLOG"/>
    <property type="match status" value="1"/>
</dbReference>
<dbReference type="AlphaFoldDB" id="A0A644YFC9"/>
<proteinExistence type="predicted"/>
<dbReference type="Pfam" id="PF09360">
    <property type="entry name" value="zf-CDGSH"/>
    <property type="match status" value="2"/>
</dbReference>
<feature type="domain" description="Iron-binding zinc finger CDGSH type" evidence="5">
    <location>
        <begin position="190"/>
        <end position="227"/>
    </location>
</feature>
<dbReference type="GO" id="GO:0051537">
    <property type="term" value="F:2 iron, 2 sulfur cluster binding"/>
    <property type="evidence" value="ECO:0007669"/>
    <property type="project" value="UniProtKB-KW"/>
</dbReference>
<sequence>MENPQKQPNLKIKITKDGPYKVTGHIPLYEKIITRKGKGYVLKPGRDLPQSEEYALCRCGRSKNAPFCDGSHIGSGFIGTETASMNSYEERAEFLEGQSIDLLDDYRCALGRFCHRESGNAWELAINSDSEENKREAIQAANECPSGRLVVQEKSGQVIEPEYTPAIEVVQDPEKHVSAALYVKGNIPIESANGWPYEVRNRVALCRCGKSRNKPFCDATHITVNYSDSQK</sequence>
<dbReference type="InterPro" id="IPR010693">
    <property type="entry name" value="Divergent_4Fe-4S_mono-cluster"/>
</dbReference>
<evidence type="ECO:0000256" key="1">
    <source>
        <dbReference type="ARBA" id="ARBA00022714"/>
    </source>
</evidence>
<dbReference type="GO" id="GO:0005737">
    <property type="term" value="C:cytoplasm"/>
    <property type="evidence" value="ECO:0007669"/>
    <property type="project" value="UniProtKB-ARBA"/>
</dbReference>
<evidence type="ECO:0000256" key="2">
    <source>
        <dbReference type="ARBA" id="ARBA00022723"/>
    </source>
</evidence>
<dbReference type="EMBL" id="VSSQ01004920">
    <property type="protein sequence ID" value="MPM27150.1"/>
    <property type="molecule type" value="Genomic_DNA"/>
</dbReference>
<evidence type="ECO:0000259" key="5">
    <source>
        <dbReference type="SMART" id="SM00704"/>
    </source>
</evidence>
<dbReference type="GO" id="GO:0046872">
    <property type="term" value="F:metal ion binding"/>
    <property type="evidence" value="ECO:0007669"/>
    <property type="project" value="UniProtKB-KW"/>
</dbReference>
<reference evidence="6" key="1">
    <citation type="submission" date="2019-08" db="EMBL/GenBank/DDBJ databases">
        <authorList>
            <person name="Kucharzyk K."/>
            <person name="Murdoch R.W."/>
            <person name="Higgins S."/>
            <person name="Loffler F."/>
        </authorList>
    </citation>
    <scope>NUCLEOTIDE SEQUENCE</scope>
</reference>
<dbReference type="Pfam" id="PF06902">
    <property type="entry name" value="Fer4_19"/>
    <property type="match status" value="1"/>
</dbReference>
<dbReference type="PIRSF" id="PIRSF009180">
    <property type="entry name" value="UCP009180"/>
    <property type="match status" value="1"/>
</dbReference>
<keyword evidence="4" id="KW-0411">Iron-sulfur</keyword>
<dbReference type="InterPro" id="IPR016548">
    <property type="entry name" value="UCP009180"/>
</dbReference>
<dbReference type="InterPro" id="IPR042216">
    <property type="entry name" value="MitoNEET_CISD"/>
</dbReference>
<evidence type="ECO:0000256" key="3">
    <source>
        <dbReference type="ARBA" id="ARBA00023004"/>
    </source>
</evidence>
<dbReference type="Gene3D" id="3.40.5.90">
    <property type="entry name" value="CDGSH iron-sulfur domain, mitoNEET-type"/>
    <property type="match status" value="2"/>
</dbReference>
<dbReference type="InterPro" id="IPR018967">
    <property type="entry name" value="FeS-contain_CDGSH-typ"/>
</dbReference>
<organism evidence="6">
    <name type="scientific">bioreactor metagenome</name>
    <dbReference type="NCBI Taxonomy" id="1076179"/>
    <lineage>
        <taxon>unclassified sequences</taxon>
        <taxon>metagenomes</taxon>
        <taxon>ecological metagenomes</taxon>
    </lineage>
</organism>
<evidence type="ECO:0000256" key="4">
    <source>
        <dbReference type="ARBA" id="ARBA00023014"/>
    </source>
</evidence>
<accession>A0A644YFC9</accession>
<dbReference type="InterPro" id="IPR052950">
    <property type="entry name" value="CISD"/>
</dbReference>
<comment type="caution">
    <text evidence="6">The sequence shown here is derived from an EMBL/GenBank/DDBJ whole genome shotgun (WGS) entry which is preliminary data.</text>
</comment>
<protein>
    <recommendedName>
        <fullName evidence="5">Iron-binding zinc finger CDGSH type domain-containing protein</fullName>
    </recommendedName>
</protein>
<dbReference type="PANTHER" id="PTHR46491:SF3">
    <property type="entry name" value="CDGSH IRON-SULFUR DOMAIN-CONTAINING PROTEIN 3, MITOCHONDRIAL"/>
    <property type="match status" value="1"/>
</dbReference>
<keyword evidence="3" id="KW-0408">Iron</keyword>
<keyword evidence="2" id="KW-0479">Metal-binding</keyword>
<keyword evidence="1" id="KW-0001">2Fe-2S</keyword>
<gene>
    <name evidence="6" type="ORF">SDC9_73657</name>
</gene>
<name>A0A644YFC9_9ZZZZ</name>